<dbReference type="InterPro" id="IPR043502">
    <property type="entry name" value="DNA/RNA_pol_sf"/>
</dbReference>
<dbReference type="Pfam" id="PF17921">
    <property type="entry name" value="Integrase_H2C2"/>
    <property type="match status" value="1"/>
</dbReference>
<feature type="region of interest" description="Disordered" evidence="2">
    <location>
        <begin position="366"/>
        <end position="424"/>
    </location>
</feature>
<dbReference type="GO" id="GO:0016779">
    <property type="term" value="F:nucleotidyltransferase activity"/>
    <property type="evidence" value="ECO:0007669"/>
    <property type="project" value="UniProtKB-KW"/>
</dbReference>
<feature type="domain" description="Integrase catalytic" evidence="3">
    <location>
        <begin position="1173"/>
        <end position="1267"/>
    </location>
</feature>
<dbReference type="Pfam" id="PF13650">
    <property type="entry name" value="Asp_protease_2"/>
    <property type="match status" value="1"/>
</dbReference>
<feature type="compositionally biased region" description="Polar residues" evidence="2">
    <location>
        <begin position="507"/>
        <end position="517"/>
    </location>
</feature>
<proteinExistence type="predicted"/>
<feature type="region of interest" description="Disordered" evidence="2">
    <location>
        <begin position="558"/>
        <end position="596"/>
    </location>
</feature>
<organism evidence="4 5">
    <name type="scientific">Cirrhinus mrigala</name>
    <name type="common">Mrigala</name>
    <dbReference type="NCBI Taxonomy" id="683832"/>
    <lineage>
        <taxon>Eukaryota</taxon>
        <taxon>Metazoa</taxon>
        <taxon>Chordata</taxon>
        <taxon>Craniata</taxon>
        <taxon>Vertebrata</taxon>
        <taxon>Euteleostomi</taxon>
        <taxon>Actinopterygii</taxon>
        <taxon>Neopterygii</taxon>
        <taxon>Teleostei</taxon>
        <taxon>Ostariophysi</taxon>
        <taxon>Cypriniformes</taxon>
        <taxon>Cyprinidae</taxon>
        <taxon>Labeoninae</taxon>
        <taxon>Labeonini</taxon>
        <taxon>Cirrhinus</taxon>
    </lineage>
</organism>
<gene>
    <name evidence="4" type="ORF">M9458_052964</name>
</gene>
<dbReference type="SUPFAM" id="SSF50630">
    <property type="entry name" value="Acid proteases"/>
    <property type="match status" value="1"/>
</dbReference>
<accession>A0ABD0MRE9</accession>
<dbReference type="InterPro" id="IPR050951">
    <property type="entry name" value="Retrovirus_Pol_polyprotein"/>
</dbReference>
<dbReference type="Gene3D" id="3.10.10.10">
    <property type="entry name" value="HIV Type 1 Reverse Transcriptase, subunit A, domain 1"/>
    <property type="match status" value="1"/>
</dbReference>
<evidence type="ECO:0000256" key="1">
    <source>
        <dbReference type="ARBA" id="ARBA00039658"/>
    </source>
</evidence>
<comment type="caution">
    <text evidence="4">The sequence shown here is derived from an EMBL/GenBank/DDBJ whole genome shotgun (WGS) entry which is preliminary data.</text>
</comment>
<protein>
    <recommendedName>
        <fullName evidence="1">Gypsy retrotransposon integrase-like protein 1</fullName>
    </recommendedName>
</protein>
<dbReference type="InterPro" id="IPR001584">
    <property type="entry name" value="Integrase_cat-core"/>
</dbReference>
<evidence type="ECO:0000259" key="3">
    <source>
        <dbReference type="PROSITE" id="PS50994"/>
    </source>
</evidence>
<dbReference type="Proteomes" id="UP001529510">
    <property type="component" value="Unassembled WGS sequence"/>
</dbReference>
<evidence type="ECO:0000256" key="2">
    <source>
        <dbReference type="SAM" id="MobiDB-lite"/>
    </source>
</evidence>
<feature type="compositionally biased region" description="Polar residues" evidence="2">
    <location>
        <begin position="147"/>
        <end position="163"/>
    </location>
</feature>
<name>A0ABD0MRE9_CIRMR</name>
<dbReference type="InterPro" id="IPR041588">
    <property type="entry name" value="Integrase_H2C2"/>
</dbReference>
<feature type="region of interest" description="Disordered" evidence="2">
    <location>
        <begin position="139"/>
        <end position="163"/>
    </location>
</feature>
<keyword evidence="5" id="KW-1185">Reference proteome</keyword>
<evidence type="ECO:0000313" key="4">
    <source>
        <dbReference type="EMBL" id="KAL0151738.1"/>
    </source>
</evidence>
<dbReference type="Gene3D" id="2.40.70.10">
    <property type="entry name" value="Acid Proteases"/>
    <property type="match status" value="1"/>
</dbReference>
<dbReference type="CDD" id="cd05481">
    <property type="entry name" value="retropepsin_like_LTR_1"/>
    <property type="match status" value="1"/>
</dbReference>
<dbReference type="EMBL" id="JAMKFB020000228">
    <property type="protein sequence ID" value="KAL0151738.1"/>
    <property type="molecule type" value="Genomic_DNA"/>
</dbReference>
<reference evidence="4 5" key="1">
    <citation type="submission" date="2024-05" db="EMBL/GenBank/DDBJ databases">
        <title>Genome sequencing and assembly of Indian major carp, Cirrhinus mrigala (Hamilton, 1822).</title>
        <authorList>
            <person name="Mohindra V."/>
            <person name="Chowdhury L.M."/>
            <person name="Lal K."/>
            <person name="Jena J.K."/>
        </authorList>
    </citation>
    <scope>NUCLEOTIDE SEQUENCE [LARGE SCALE GENOMIC DNA]</scope>
    <source>
        <strain evidence="4">CM1030</strain>
        <tissue evidence="4">Blood</tissue>
    </source>
</reference>
<feature type="region of interest" description="Disordered" evidence="2">
    <location>
        <begin position="451"/>
        <end position="488"/>
    </location>
</feature>
<feature type="compositionally biased region" description="Low complexity" evidence="2">
    <location>
        <begin position="518"/>
        <end position="529"/>
    </location>
</feature>
<dbReference type="FunFam" id="1.10.340.70:FF:000003">
    <property type="entry name" value="Protein CBG25708"/>
    <property type="match status" value="1"/>
</dbReference>
<dbReference type="AlphaFoldDB" id="A0ABD0MRE9"/>
<dbReference type="Gene3D" id="3.30.420.10">
    <property type="entry name" value="Ribonuclease H-like superfamily/Ribonuclease H"/>
    <property type="match status" value="1"/>
</dbReference>
<dbReference type="PANTHER" id="PTHR37984:SF8">
    <property type="entry name" value="CCHC-TYPE DOMAIN-CONTAINING PROTEIN"/>
    <property type="match status" value="1"/>
</dbReference>
<dbReference type="InterPro" id="IPR012337">
    <property type="entry name" value="RNaseH-like_sf"/>
</dbReference>
<dbReference type="GO" id="GO:0006259">
    <property type="term" value="P:DNA metabolic process"/>
    <property type="evidence" value="ECO:0007669"/>
    <property type="project" value="UniProtKB-ARBA"/>
</dbReference>
<evidence type="ECO:0000313" key="5">
    <source>
        <dbReference type="Proteomes" id="UP001529510"/>
    </source>
</evidence>
<dbReference type="PANTHER" id="PTHR37984">
    <property type="entry name" value="PROTEIN CBG26694"/>
    <property type="match status" value="1"/>
</dbReference>
<feature type="non-terminal residue" evidence="4">
    <location>
        <position position="1"/>
    </location>
</feature>
<dbReference type="SUPFAM" id="SSF56672">
    <property type="entry name" value="DNA/RNA polymerases"/>
    <property type="match status" value="1"/>
</dbReference>
<dbReference type="InterPro" id="IPR036397">
    <property type="entry name" value="RNaseH_sf"/>
</dbReference>
<feature type="region of interest" description="Disordered" evidence="2">
    <location>
        <begin position="507"/>
        <end position="529"/>
    </location>
</feature>
<feature type="region of interest" description="Disordered" evidence="2">
    <location>
        <begin position="260"/>
        <end position="280"/>
    </location>
</feature>
<dbReference type="SUPFAM" id="SSF53098">
    <property type="entry name" value="Ribonuclease H-like"/>
    <property type="match status" value="1"/>
</dbReference>
<feature type="compositionally biased region" description="Polar residues" evidence="2">
    <location>
        <begin position="373"/>
        <end position="424"/>
    </location>
</feature>
<sequence length="1267" mass="138248">LHASLESRYRILRLPAAFSTQITMDPPSHLFHLHQGNQPIEDYVVDFCELCYLVNYNDVALKDIFRNGLNNPIRSGLPGGKIHWSLEQYIDFALRLAGSPFTVGVADEESFYPPVLAKPVNFSIMSGIIQVTSEPYHAMPAKPKPAQVTSTKPKSAHVTSTKSQFTHVRSSAPRPAHAMAALAESTPVMAAIPEPVHKIAATPEPVHKMAATPEPVHKMAAIPKPVHKMAAIPKPVHKMAAPSESLSKMAATPEPHQSKIISSESHPMSATPKTNQAMADPPVSSQVRAALSVPSQVTAVIPEPRQVTAVLHESSQVTAVPHESNQVMAVYHESNHVTAVVPESSQVTADLHEPSQVTAGLHEPGQVTADLPESSQVTADLPESSQATADLPESSQVTTDLPESSQATADLPESSQVTTDLPETSQETAALLIEPLHDMAASIEPRQATAVMPEPSQVPSDLPKPRHVSTDPLKPRHVSADPSEPHHVSADIQEPCQVLAVLPKPRQVSSHLPSHSEPTLSNLTTSTPSSPAGIPLSTVLPVIAIAILSVWATHCTPEASSDHESAPKASSDCKSAPEASSDHKSAPVASSDNKSVLEASPVHEFAPMPPEVSAYAVEPPKEAVSIHELTAMSDHESVPMPLEVAAPAAEPPKGAASSYELSAHHVTAKEAYHELSARHVTAKKAKKVVHELSVLQWMLFVPLWVSLLLSALPAQSAPPWLPGLPAQSAPPWLPALPAPPWVQAPPNQTWWTSAPRWRKAVGQLKPEETATDSMDESYYVDGVSAEKAAVQTVGIKTPQKTELICTVQINGHSVDFKVDTGAKCNVISEALFTKIKNGEELSPSNNTKLITYGGSEIPTAGFVTFTCQSSERVFNLSFYVVKRNVQPLIGLPDCLQMKLVSFNKDIHHVSTDEDPSFANQIHSEYSDLFQDEIGKLPVTYPMKLDPAVHPVVKPARKILAAMHGKVEAELQRMVSKGVLIPVSEPTEWVPSMVATHKKNSEEIRICIDPMYLADTLSCAPTKNTEIQVSEKTEFEVVSVERISSSRLVELKEQTATDPTLQQLCRIIHQGWPDGQAKLPLQLRQYYPYRDELATKDGIVMKGQKAVIPKSLQKEYTTILHRGHPGVESTKRRARGVVFWPSLNKDIEERCTSCSVCNSMKQHQQKETLRQHDTPELPWSVVATDLFEWNGQHYLVLVDSYSGWFEVDLLRNLTSIAVITKLKRHFSVHGSPQKVITDNETVFQSTIQELRKYLGLHTCNKQPRISAI</sequence>
<dbReference type="PROSITE" id="PS50994">
    <property type="entry name" value="INTEGRASE"/>
    <property type="match status" value="1"/>
</dbReference>
<dbReference type="InterPro" id="IPR021109">
    <property type="entry name" value="Peptidase_aspartic_dom_sf"/>
</dbReference>
<dbReference type="Gene3D" id="1.10.340.70">
    <property type="match status" value="1"/>
</dbReference>
<dbReference type="GO" id="GO:0004519">
    <property type="term" value="F:endonuclease activity"/>
    <property type="evidence" value="ECO:0007669"/>
    <property type="project" value="UniProtKB-KW"/>
</dbReference>